<dbReference type="InterPro" id="IPR047228">
    <property type="entry name" value="KH-I_MEX3_rpt1"/>
</dbReference>
<dbReference type="Gene3D" id="1.10.1410.40">
    <property type="match status" value="1"/>
</dbReference>
<dbReference type="GO" id="GO:0008270">
    <property type="term" value="F:zinc ion binding"/>
    <property type="evidence" value="ECO:0007669"/>
    <property type="project" value="UniProtKB-KW"/>
</dbReference>
<dbReference type="CDD" id="cd22424">
    <property type="entry name" value="KH-I_MEX3_rpt2"/>
    <property type="match status" value="1"/>
</dbReference>
<accession>A0A091DV90</accession>
<gene>
    <name evidence="15" type="ORF">H920_04225</name>
</gene>
<dbReference type="SUPFAM" id="SSF54791">
    <property type="entry name" value="Eukaryotic type KH-domain (KH-domain type I)"/>
    <property type="match status" value="2"/>
</dbReference>
<dbReference type="PROSITE" id="PS51703">
    <property type="entry name" value="DZF"/>
    <property type="match status" value="1"/>
</dbReference>
<dbReference type="InterPro" id="IPR043519">
    <property type="entry name" value="NT_sf"/>
</dbReference>
<dbReference type="Pfam" id="PF07528">
    <property type="entry name" value="DZF_N"/>
    <property type="match status" value="1"/>
</dbReference>
<protein>
    <submittedName>
        <fullName evidence="15">RNA-binding protein MEX3C</fullName>
    </submittedName>
</protein>
<dbReference type="InterPro" id="IPR036612">
    <property type="entry name" value="KH_dom_type_1_sf"/>
</dbReference>
<dbReference type="FunFam" id="3.30.1370.10:FF:000013">
    <property type="entry name" value="Mex-3 RNA-binding family member B"/>
    <property type="match status" value="1"/>
</dbReference>
<dbReference type="InterPro" id="IPR004087">
    <property type="entry name" value="KH_dom"/>
</dbReference>
<evidence type="ECO:0000256" key="8">
    <source>
        <dbReference type="ARBA" id="ARBA00022884"/>
    </source>
</evidence>
<keyword evidence="16" id="KW-1185">Reference proteome</keyword>
<dbReference type="FunFam" id="1.10.1410.40:FF:000010">
    <property type="entry name" value="Interleukin enhancer-binding factor 2"/>
    <property type="match status" value="1"/>
</dbReference>
<dbReference type="InterPro" id="IPR047227">
    <property type="entry name" value="MEX3"/>
</dbReference>
<evidence type="ECO:0000313" key="15">
    <source>
        <dbReference type="EMBL" id="KFO34403.1"/>
    </source>
</evidence>
<dbReference type="EMBL" id="KN121968">
    <property type="protein sequence ID" value="KFO34403.1"/>
    <property type="molecule type" value="Genomic_DNA"/>
</dbReference>
<dbReference type="Proteomes" id="UP000028990">
    <property type="component" value="Unassembled WGS sequence"/>
</dbReference>
<dbReference type="Gene3D" id="3.30.1370.10">
    <property type="entry name" value="K Homology domain, type 1"/>
    <property type="match status" value="2"/>
</dbReference>
<evidence type="ECO:0000313" key="16">
    <source>
        <dbReference type="Proteomes" id="UP000028990"/>
    </source>
</evidence>
<dbReference type="Pfam" id="PF00013">
    <property type="entry name" value="KH_1"/>
    <property type="match status" value="1"/>
</dbReference>
<feature type="domain" description="DZF" evidence="14">
    <location>
        <begin position="24"/>
        <end position="374"/>
    </location>
</feature>
<keyword evidence="3" id="KW-0963">Cytoplasm</keyword>
<dbReference type="Pfam" id="PF13920">
    <property type="entry name" value="zf-C3HC4_3"/>
    <property type="match status" value="1"/>
</dbReference>
<keyword evidence="8 10" id="KW-0694">RNA-binding</keyword>
<dbReference type="SMART" id="SM00322">
    <property type="entry name" value="KH"/>
    <property type="match status" value="2"/>
</dbReference>
<dbReference type="GO" id="GO:0005634">
    <property type="term" value="C:nucleus"/>
    <property type="evidence" value="ECO:0007669"/>
    <property type="project" value="UniProtKB-SubCell"/>
</dbReference>
<proteinExistence type="predicted"/>
<dbReference type="Gene3D" id="3.30.40.10">
    <property type="entry name" value="Zinc/RING finger domain, C3HC4 (zinc finger)"/>
    <property type="match status" value="1"/>
</dbReference>
<dbReference type="InterPro" id="IPR004088">
    <property type="entry name" value="KH_dom_type_1"/>
</dbReference>
<name>A0A091DV90_FUKDA</name>
<evidence type="ECO:0000256" key="5">
    <source>
        <dbReference type="ARBA" id="ARBA00022737"/>
    </source>
</evidence>
<evidence type="ECO:0000256" key="9">
    <source>
        <dbReference type="ARBA" id="ARBA00023242"/>
    </source>
</evidence>
<evidence type="ECO:0000256" key="3">
    <source>
        <dbReference type="ARBA" id="ARBA00022490"/>
    </source>
</evidence>
<keyword evidence="7" id="KW-0862">Zinc</keyword>
<dbReference type="CDD" id="cd16722">
    <property type="entry name" value="RING-HC_MEX3C"/>
    <property type="match status" value="1"/>
</dbReference>
<dbReference type="SMART" id="SM00572">
    <property type="entry name" value="DZF"/>
    <property type="match status" value="1"/>
</dbReference>
<dbReference type="InterPro" id="IPR001841">
    <property type="entry name" value="Znf_RING"/>
</dbReference>
<dbReference type="InterPro" id="IPR049401">
    <property type="entry name" value="DZF_dom_N"/>
</dbReference>
<dbReference type="PANTHER" id="PTHR23285">
    <property type="entry name" value="RING FINGER AND KH DOMAIN CONTAINING PROTEIN 1"/>
    <property type="match status" value="1"/>
</dbReference>
<dbReference type="STRING" id="885580.ENSFDAP00000022787"/>
<dbReference type="Gene3D" id="3.30.460.10">
    <property type="entry name" value="Beta Polymerase, domain 2"/>
    <property type="match status" value="1"/>
</dbReference>
<evidence type="ECO:0000256" key="2">
    <source>
        <dbReference type="ARBA" id="ARBA00004496"/>
    </source>
</evidence>
<dbReference type="CDD" id="cd22423">
    <property type="entry name" value="KH-I_MEX3_rpt1"/>
    <property type="match status" value="1"/>
</dbReference>
<keyword evidence="5" id="KW-0677">Repeat</keyword>
<comment type="subcellular location">
    <subcellularLocation>
        <location evidence="2">Cytoplasm</location>
    </subcellularLocation>
    <subcellularLocation>
        <location evidence="1">Nucleus</location>
    </subcellularLocation>
</comment>
<dbReference type="PANTHER" id="PTHR23285:SF8">
    <property type="entry name" value="RNA-BINDING E3 UBIQUITIN-PROTEIN LIGASE MEX3C"/>
    <property type="match status" value="1"/>
</dbReference>
<dbReference type="GO" id="GO:0003723">
    <property type="term" value="F:RNA binding"/>
    <property type="evidence" value="ECO:0007669"/>
    <property type="project" value="UniProtKB-UniRule"/>
</dbReference>
<dbReference type="SUPFAM" id="SSF81301">
    <property type="entry name" value="Nucleotidyltransferase"/>
    <property type="match status" value="1"/>
</dbReference>
<dbReference type="SMART" id="SM00184">
    <property type="entry name" value="RING"/>
    <property type="match status" value="1"/>
</dbReference>
<evidence type="ECO:0000256" key="4">
    <source>
        <dbReference type="ARBA" id="ARBA00022723"/>
    </source>
</evidence>
<reference evidence="15 16" key="1">
    <citation type="submission" date="2013-11" db="EMBL/GenBank/DDBJ databases">
        <title>The Damaraland mole rat (Fukomys damarensis) genome and evolution of African mole rats.</title>
        <authorList>
            <person name="Gladyshev V.N."/>
            <person name="Fang X."/>
        </authorList>
    </citation>
    <scope>NUCLEOTIDE SEQUENCE [LARGE SCALE GENOMIC DNA]</scope>
    <source>
        <tissue evidence="15">Liver</tissue>
    </source>
</reference>
<dbReference type="InterPro" id="IPR047226">
    <property type="entry name" value="KH-I_MEX3_rpt2"/>
</dbReference>
<dbReference type="InterPro" id="IPR013083">
    <property type="entry name" value="Znf_RING/FYVE/PHD"/>
</dbReference>
<feature type="compositionally biased region" description="Polar residues" evidence="12">
    <location>
        <begin position="665"/>
        <end position="683"/>
    </location>
</feature>
<dbReference type="FunFam" id="3.30.40.10:FF:000090">
    <property type="entry name" value="Mex-3 RNA-binding family member C"/>
    <property type="match status" value="1"/>
</dbReference>
<evidence type="ECO:0000256" key="1">
    <source>
        <dbReference type="ARBA" id="ARBA00004123"/>
    </source>
</evidence>
<dbReference type="InterPro" id="IPR049402">
    <property type="entry name" value="DZF_dom_C"/>
</dbReference>
<evidence type="ECO:0000259" key="13">
    <source>
        <dbReference type="PROSITE" id="PS50089"/>
    </source>
</evidence>
<keyword evidence="9" id="KW-0539">Nucleus</keyword>
<evidence type="ECO:0000256" key="11">
    <source>
        <dbReference type="PROSITE-ProRule" id="PRU00175"/>
    </source>
</evidence>
<evidence type="ECO:0000259" key="14">
    <source>
        <dbReference type="PROSITE" id="PS51703"/>
    </source>
</evidence>
<keyword evidence="6 11" id="KW-0863">Zinc-finger</keyword>
<dbReference type="Pfam" id="PF20965">
    <property type="entry name" value="DZF_C"/>
    <property type="match status" value="1"/>
</dbReference>
<feature type="region of interest" description="Disordered" evidence="12">
    <location>
        <begin position="652"/>
        <end position="708"/>
    </location>
</feature>
<evidence type="ECO:0000256" key="7">
    <source>
        <dbReference type="ARBA" id="ARBA00022833"/>
    </source>
</evidence>
<dbReference type="FunFam" id="3.30.460.10:FF:000093">
    <property type="entry name" value="Interleukin enhancer-binding factor 2"/>
    <property type="match status" value="1"/>
</dbReference>
<dbReference type="GO" id="GO:0005737">
    <property type="term" value="C:cytoplasm"/>
    <property type="evidence" value="ECO:0007669"/>
    <property type="project" value="UniProtKB-SubCell"/>
</dbReference>
<keyword evidence="4" id="KW-0479">Metal-binding</keyword>
<organism evidence="15 16">
    <name type="scientific">Fukomys damarensis</name>
    <name type="common">Damaraland mole rat</name>
    <name type="synonym">Cryptomys damarensis</name>
    <dbReference type="NCBI Taxonomy" id="885580"/>
    <lineage>
        <taxon>Eukaryota</taxon>
        <taxon>Metazoa</taxon>
        <taxon>Chordata</taxon>
        <taxon>Craniata</taxon>
        <taxon>Vertebrata</taxon>
        <taxon>Euteleostomi</taxon>
        <taxon>Mammalia</taxon>
        <taxon>Eutheria</taxon>
        <taxon>Euarchontoglires</taxon>
        <taxon>Glires</taxon>
        <taxon>Rodentia</taxon>
        <taxon>Hystricomorpha</taxon>
        <taxon>Bathyergidae</taxon>
        <taxon>Fukomys</taxon>
    </lineage>
</organism>
<dbReference type="PROSITE" id="PS50084">
    <property type="entry name" value="KH_TYPE_1"/>
    <property type="match status" value="1"/>
</dbReference>
<dbReference type="PROSITE" id="PS50089">
    <property type="entry name" value="ZF_RING_2"/>
    <property type="match status" value="1"/>
</dbReference>
<dbReference type="AlphaFoldDB" id="A0A091DV90"/>
<evidence type="ECO:0000256" key="10">
    <source>
        <dbReference type="PROSITE-ProRule" id="PRU00117"/>
    </source>
</evidence>
<evidence type="ECO:0000256" key="12">
    <source>
        <dbReference type="SAM" id="MobiDB-lite"/>
    </source>
</evidence>
<sequence length="798" mass="87289">MRGDRGRGRGVRFGSRGGPGGGFRPFVPHIPFDFYLCEMAFPRVKPAPDETSFSEALLKRNQDLAPNSAEQASILSLVTKINNVIDNLIVAPGTFEVQIEEVRQVGSYKKRTMTTGHNVADLVVILKILPTLEAVAALGNKVVESLRTQDPSEVLTMLTNETGFEISSSDATVKILITTVPPNLRKLDPELHLDIKVLQSALAAIRHARWFEENASQSTVKVLIRLLKDLRIRFPGFEPLTPWILDLLGHYAVMNNPTRQPLALNVAYRRCLQILAAGLFLPGSVGITDPCESGNFRVHTVMTLEQQDMAALLRRKSVNTTECVPVPSSEHVAEIVGRQAWRGTRNLSEVVKGRVRGVVGSLSCTEKEAASLRSRVSCARLPVEQLIRMRSCKIKALRAKTNTYIKTPVRGEEPIFVVTGRKEDVAMAKREILSAAEHFSMIRASRNKNGPALGGLSCSPNLPGQTTVQVRVPYRVVGLVVGPKGATIKRIQQQTHTYIVTPSRDKEPVFEVTGMPENVDRAREEIEMHIAMRTGNYIELNEENDFHYNGTDVSFEGGTLGSAWLSSNPVPPSRARMISNYRNDSSSSLGSGSTDSYFGSNRLADFSPTSPFSTGNFWFGDTLPSVGSEDLAVDSPAFDSLPTSAQTIWTPFEPVNPLSGFGSDPSGNMKTQRRGSQPSTPRLSPTFPESIEHPLARRVRSDPPSTGNHVGLPIYIPAFSNGTNSYSSSNGGSTSSSPPESRRKHDCVICFENEVIAALVPCGHNLFCMECANKICEKRTPSCPVCQTAVTQAIQIHS</sequence>
<dbReference type="InterPro" id="IPR006561">
    <property type="entry name" value="DZF_dom"/>
</dbReference>
<dbReference type="PROSITE" id="PS50152">
    <property type="entry name" value="25A_SYNTH_3"/>
    <property type="match status" value="1"/>
</dbReference>
<dbReference type="SUPFAM" id="SSF57850">
    <property type="entry name" value="RING/U-box"/>
    <property type="match status" value="1"/>
</dbReference>
<feature type="domain" description="RING-type" evidence="13">
    <location>
        <begin position="747"/>
        <end position="787"/>
    </location>
</feature>
<feature type="compositionally biased region" description="Basic and acidic residues" evidence="12">
    <location>
        <begin position="690"/>
        <end position="701"/>
    </location>
</feature>
<dbReference type="eggNOG" id="KOG3793">
    <property type="taxonomic scope" value="Eukaryota"/>
</dbReference>
<evidence type="ECO:0000256" key="6">
    <source>
        <dbReference type="ARBA" id="ARBA00022771"/>
    </source>
</evidence>